<dbReference type="RefSeq" id="WP_034703514.1">
    <property type="nucleotide sequence ID" value="NZ_JPRO01000004.1"/>
</dbReference>
<reference evidence="1 2" key="1">
    <citation type="submission" date="2014-07" db="EMBL/GenBank/DDBJ databases">
        <title>Genome of Chryseobacterium luteum DSM 18605.</title>
        <authorList>
            <person name="Stropko S.J."/>
            <person name="Pipes S.E."/>
            <person name="Newman J.D."/>
        </authorList>
    </citation>
    <scope>NUCLEOTIDE SEQUENCE [LARGE SCALE GENOMIC DNA]</scope>
    <source>
        <strain evidence="1 2">DSM 18605</strain>
    </source>
</reference>
<proteinExistence type="predicted"/>
<dbReference type="Proteomes" id="UP000028703">
    <property type="component" value="Unassembled WGS sequence"/>
</dbReference>
<dbReference type="eggNOG" id="ENOG5032UC5">
    <property type="taxonomic scope" value="Bacteria"/>
</dbReference>
<comment type="caution">
    <text evidence="1">The sequence shown here is derived from an EMBL/GenBank/DDBJ whole genome shotgun (WGS) entry which is preliminary data.</text>
</comment>
<evidence type="ECO:0000313" key="2">
    <source>
        <dbReference type="Proteomes" id="UP000028703"/>
    </source>
</evidence>
<accession>A0A085ZUH2</accession>
<dbReference type="STRING" id="421531.IX38_08055"/>
<dbReference type="OrthoDB" id="1326433at2"/>
<organism evidence="1 2">
    <name type="scientific">Chryseobacterium luteum</name>
    <dbReference type="NCBI Taxonomy" id="421531"/>
    <lineage>
        <taxon>Bacteria</taxon>
        <taxon>Pseudomonadati</taxon>
        <taxon>Bacteroidota</taxon>
        <taxon>Flavobacteriia</taxon>
        <taxon>Flavobacteriales</taxon>
        <taxon>Weeksellaceae</taxon>
        <taxon>Chryseobacterium group</taxon>
        <taxon>Chryseobacterium</taxon>
    </lineage>
</organism>
<dbReference type="EMBL" id="JPRO01000004">
    <property type="protein sequence ID" value="KFF08086.1"/>
    <property type="molecule type" value="Genomic_DNA"/>
</dbReference>
<sequence length="638" mass="74320">MHTTDPITRYKIFSAEDLPGMAFDDHVTVEIYAKNITWDIEELNGNLLLRGDGCHFPNLTKVNGSLSVDATDCSLPNLKTVEENFTLHCPAEIEKLETVKGHFKCIIDFDFKNLATVGGAISLKKANVIARGKKLVQAKNVIPINHQYEVEFLPKEGIFNADIFGDDIIIPHYEIRGKINVYGKNVSFPYLEFLQGQINMECRDKTGHYFTHDFPELKKIVGHIRFEKTKASFSVLQEITGNIQLGTGCYVDFPLLETSGSISINYGAGARFPMLKNVTGNIHNQGETCHFISLEKVKGTYKTYQTIAPKLQEVGDLEMHTSLEFEHLKRINGRLNNAFKVNFKSLEYINFFGDEKQNGSRLPALKEINFYLYQKDDHFEHLAKNIYFKINDRMYLSKNKLILSGMPFNYVVHQQNYSIRKLVAILKLRHSSFQNFMTREYERQWTQFETLFFTKILEKIEKLWNVVEPIKFEEFFESEDRNLRLFCFNYVGVGNLMKRLEVEKINEEEAELNYNEYDQNGNKTQIRRINRYELYKIENKKLGINTWRETDQYSYAVKCWCPSTEKEHWLWIEQEYKGNALTAIASTFRVHENIIPHIKCLKRQGDLLICELEREITPRGFPRALTASEYFSLLEVEA</sequence>
<dbReference type="AlphaFoldDB" id="A0A085ZUH2"/>
<keyword evidence="2" id="KW-1185">Reference proteome</keyword>
<evidence type="ECO:0000313" key="1">
    <source>
        <dbReference type="EMBL" id="KFF08086.1"/>
    </source>
</evidence>
<name>A0A085ZUH2_9FLAO</name>
<protein>
    <submittedName>
        <fullName evidence="1">Uncharacterized protein</fullName>
    </submittedName>
</protein>
<gene>
    <name evidence="1" type="ORF">IX38_08055</name>
</gene>